<evidence type="ECO:0000256" key="1">
    <source>
        <dbReference type="SAM" id="MobiDB-lite"/>
    </source>
</evidence>
<keyword evidence="3" id="KW-1185">Reference proteome</keyword>
<name>A0AAE0I5K1_9PEZI</name>
<feature type="region of interest" description="Disordered" evidence="1">
    <location>
        <begin position="186"/>
        <end position="209"/>
    </location>
</feature>
<proteinExistence type="predicted"/>
<evidence type="ECO:0000313" key="3">
    <source>
        <dbReference type="Proteomes" id="UP001283341"/>
    </source>
</evidence>
<dbReference type="AlphaFoldDB" id="A0AAE0I5K1"/>
<comment type="caution">
    <text evidence="2">The sequence shown here is derived from an EMBL/GenBank/DDBJ whole genome shotgun (WGS) entry which is preliminary data.</text>
</comment>
<organism evidence="2 3">
    <name type="scientific">Apodospora peruviana</name>
    <dbReference type="NCBI Taxonomy" id="516989"/>
    <lineage>
        <taxon>Eukaryota</taxon>
        <taxon>Fungi</taxon>
        <taxon>Dikarya</taxon>
        <taxon>Ascomycota</taxon>
        <taxon>Pezizomycotina</taxon>
        <taxon>Sordariomycetes</taxon>
        <taxon>Sordariomycetidae</taxon>
        <taxon>Sordariales</taxon>
        <taxon>Lasiosphaeriaceae</taxon>
        <taxon>Apodospora</taxon>
    </lineage>
</organism>
<feature type="region of interest" description="Disordered" evidence="1">
    <location>
        <begin position="67"/>
        <end position="87"/>
    </location>
</feature>
<feature type="region of interest" description="Disordered" evidence="1">
    <location>
        <begin position="92"/>
        <end position="111"/>
    </location>
</feature>
<sequence length="349" mass="40029">MIIFHCVFGITLPPSDANSSFSLNTRAFARDVKKEALKSKCREITHIWNKEELAKKSIEALGQVPKIDPTRFHGTPPRSCAPPSMAFSTSSSIRRRLAAPARSRRKRPRFECAHEKCGAREGKTFDEYERRKQRCRTRRPPRARWKAQPYWLSVLGLCPDRGYRFIDLIDNLIGQRRSHRRAYPAAHDSFSRDEALHGSTEHGKHLKGARSNASSCCEPLRRAVICTTENDSDKPEAYVVLSSDNVPLDLLFGHPLLKEPNLNRIASYRDTLRVDIPEAETFPQSGRTGRRRGGMSVWVQRRWDASRRRHSRLLEEAVVDVVNMISFKESVSWRSTGVRKNYIKVTHVL</sequence>
<accession>A0AAE0I5K1</accession>
<reference evidence="2" key="2">
    <citation type="submission" date="2023-06" db="EMBL/GenBank/DDBJ databases">
        <authorList>
            <consortium name="Lawrence Berkeley National Laboratory"/>
            <person name="Haridas S."/>
            <person name="Hensen N."/>
            <person name="Bonometti L."/>
            <person name="Westerberg I."/>
            <person name="Brannstrom I.O."/>
            <person name="Guillou S."/>
            <person name="Cros-Aarteil S."/>
            <person name="Calhoun S."/>
            <person name="Kuo A."/>
            <person name="Mondo S."/>
            <person name="Pangilinan J."/>
            <person name="Riley R."/>
            <person name="Labutti K."/>
            <person name="Andreopoulos B."/>
            <person name="Lipzen A."/>
            <person name="Chen C."/>
            <person name="Yanf M."/>
            <person name="Daum C."/>
            <person name="Ng V."/>
            <person name="Clum A."/>
            <person name="Steindorff A."/>
            <person name="Ohm R."/>
            <person name="Martin F."/>
            <person name="Silar P."/>
            <person name="Natvig D."/>
            <person name="Lalanne C."/>
            <person name="Gautier V."/>
            <person name="Ament-Velasquez S.L."/>
            <person name="Kruys A."/>
            <person name="Hutchinson M.I."/>
            <person name="Powell A.J."/>
            <person name="Barry K."/>
            <person name="Miller A.N."/>
            <person name="Grigoriev I.V."/>
            <person name="Debuchy R."/>
            <person name="Gladieux P."/>
            <person name="Thoren M.H."/>
            <person name="Johannesson H."/>
        </authorList>
    </citation>
    <scope>NUCLEOTIDE SEQUENCE</scope>
    <source>
        <strain evidence="2">CBS 118394</strain>
    </source>
</reference>
<dbReference type="EMBL" id="JAUEDM010000004">
    <property type="protein sequence ID" value="KAK3319048.1"/>
    <property type="molecule type" value="Genomic_DNA"/>
</dbReference>
<feature type="compositionally biased region" description="Basic residues" evidence="1">
    <location>
        <begin position="93"/>
        <end position="108"/>
    </location>
</feature>
<protein>
    <submittedName>
        <fullName evidence="2">Uncharacterized protein</fullName>
    </submittedName>
</protein>
<dbReference type="Proteomes" id="UP001283341">
    <property type="component" value="Unassembled WGS sequence"/>
</dbReference>
<gene>
    <name evidence="2" type="ORF">B0H66DRAFT_255434</name>
</gene>
<feature type="compositionally biased region" description="Basic and acidic residues" evidence="1">
    <location>
        <begin position="189"/>
        <end position="203"/>
    </location>
</feature>
<evidence type="ECO:0000313" key="2">
    <source>
        <dbReference type="EMBL" id="KAK3319048.1"/>
    </source>
</evidence>
<reference evidence="2" key="1">
    <citation type="journal article" date="2023" name="Mol. Phylogenet. Evol.">
        <title>Genome-scale phylogeny and comparative genomics of the fungal order Sordariales.</title>
        <authorList>
            <person name="Hensen N."/>
            <person name="Bonometti L."/>
            <person name="Westerberg I."/>
            <person name="Brannstrom I.O."/>
            <person name="Guillou S."/>
            <person name="Cros-Aarteil S."/>
            <person name="Calhoun S."/>
            <person name="Haridas S."/>
            <person name="Kuo A."/>
            <person name="Mondo S."/>
            <person name="Pangilinan J."/>
            <person name="Riley R."/>
            <person name="LaButti K."/>
            <person name="Andreopoulos B."/>
            <person name="Lipzen A."/>
            <person name="Chen C."/>
            <person name="Yan M."/>
            <person name="Daum C."/>
            <person name="Ng V."/>
            <person name="Clum A."/>
            <person name="Steindorff A."/>
            <person name="Ohm R.A."/>
            <person name="Martin F."/>
            <person name="Silar P."/>
            <person name="Natvig D.O."/>
            <person name="Lalanne C."/>
            <person name="Gautier V."/>
            <person name="Ament-Velasquez S.L."/>
            <person name="Kruys A."/>
            <person name="Hutchinson M.I."/>
            <person name="Powell A.J."/>
            <person name="Barry K."/>
            <person name="Miller A.N."/>
            <person name="Grigoriev I.V."/>
            <person name="Debuchy R."/>
            <person name="Gladieux P."/>
            <person name="Hiltunen Thoren M."/>
            <person name="Johannesson H."/>
        </authorList>
    </citation>
    <scope>NUCLEOTIDE SEQUENCE</scope>
    <source>
        <strain evidence="2">CBS 118394</strain>
    </source>
</reference>